<sequence>MSTVKSFTISYNVLNEEDTFSEGDVITGRATLELSKETKAQKLFVKAKGDANTHWTKKRGDHTHTYSAHRRYFKLKQFLIPENSEETVLPEGIHVYNFSFNIPRESMPSSFKGSYGKIVYMLEAKLSRSWRMNSTAQKEITFISKSFPNLNSLMSPQVGSTEKKLGVLSKGQVHMDVTVNKTAFAPGESIEIVTQINNSSSRDMTPKFCLEKHVKFYAQGDTRTASHEVIKGVDKPIKPQTQQKGTCLLKIPSEKVTSIQNCDIIKVEYQLKVYLDISFAFDPEVMFPVVIIPTDLVSGSHIGAVGPYAYGAFGGQNYSDFPPPSGPVGPYPAYPQSVSYGFPGVQNPSATPHAYPGNPQVYAGPPNVYTPQPPLMHWGYNNPVPQVPSPPYSSPSSSSVPHPPPPPQAFHPPPSAPQIQPPPAQPPLAPACDLTPSAPMMNTDFLSQTNDNPPSYSVLFQSSTPDKSDPK</sequence>
<dbReference type="InterPro" id="IPR011022">
    <property type="entry name" value="Arrestin_C-like"/>
</dbReference>
<gene>
    <name evidence="4" type="primary">OLA.22510</name>
</gene>
<dbReference type="SMART" id="SM01017">
    <property type="entry name" value="Arrestin_C"/>
    <property type="match status" value="1"/>
</dbReference>
<dbReference type="Gene3D" id="2.60.40.640">
    <property type="match status" value="2"/>
</dbReference>
<organism evidence="4">
    <name type="scientific">Iconisemion striatum</name>
    <dbReference type="NCBI Taxonomy" id="60296"/>
    <lineage>
        <taxon>Eukaryota</taxon>
        <taxon>Metazoa</taxon>
        <taxon>Chordata</taxon>
        <taxon>Craniata</taxon>
        <taxon>Vertebrata</taxon>
        <taxon>Euteleostomi</taxon>
        <taxon>Actinopterygii</taxon>
        <taxon>Neopterygii</taxon>
        <taxon>Teleostei</taxon>
        <taxon>Neoteleostei</taxon>
        <taxon>Acanthomorphata</taxon>
        <taxon>Ovalentaria</taxon>
        <taxon>Atherinomorphae</taxon>
        <taxon>Cyprinodontiformes</taxon>
        <taxon>Nothobranchiidae</taxon>
        <taxon>Iconisemion</taxon>
    </lineage>
</organism>
<evidence type="ECO:0000313" key="4">
    <source>
        <dbReference type="EMBL" id="SBP09249.1"/>
    </source>
</evidence>
<accession>A0A1A7WUM3</accession>
<dbReference type="EMBL" id="HADW01007849">
    <property type="protein sequence ID" value="SBP09249.1"/>
    <property type="molecule type" value="Transcribed_RNA"/>
</dbReference>
<dbReference type="Pfam" id="PF02752">
    <property type="entry name" value="Arrestin_C"/>
    <property type="match status" value="1"/>
</dbReference>
<reference evidence="4" key="2">
    <citation type="submission" date="2016-06" db="EMBL/GenBank/DDBJ databases">
        <title>The genome of a short-lived fish provides insights into sex chromosome evolution and the genetic control of aging.</title>
        <authorList>
            <person name="Reichwald K."/>
            <person name="Felder M."/>
            <person name="Petzold A."/>
            <person name="Koch P."/>
            <person name="Groth M."/>
            <person name="Platzer M."/>
        </authorList>
    </citation>
    <scope>NUCLEOTIDE SEQUENCE</scope>
    <source>
        <tissue evidence="4">Brain</tissue>
    </source>
</reference>
<dbReference type="GO" id="GO:0015031">
    <property type="term" value="P:protein transport"/>
    <property type="evidence" value="ECO:0007669"/>
    <property type="project" value="TreeGrafter"/>
</dbReference>
<feature type="compositionally biased region" description="Pro residues" evidence="2">
    <location>
        <begin position="401"/>
        <end position="429"/>
    </location>
</feature>
<dbReference type="GO" id="GO:0005886">
    <property type="term" value="C:plasma membrane"/>
    <property type="evidence" value="ECO:0007669"/>
    <property type="project" value="TreeGrafter"/>
</dbReference>
<dbReference type="PANTHER" id="PTHR11188">
    <property type="entry name" value="ARRESTIN DOMAIN CONTAINING PROTEIN"/>
    <property type="match status" value="1"/>
</dbReference>
<dbReference type="InterPro" id="IPR014756">
    <property type="entry name" value="Ig_E-set"/>
</dbReference>
<reference evidence="4" key="1">
    <citation type="submission" date="2016-05" db="EMBL/GenBank/DDBJ databases">
        <authorList>
            <person name="Lavstsen T."/>
            <person name="Jespersen J.S."/>
        </authorList>
    </citation>
    <scope>NUCLEOTIDE SEQUENCE</scope>
    <source>
        <tissue evidence="4">Brain</tissue>
    </source>
</reference>
<proteinExistence type="inferred from homology"/>
<feature type="region of interest" description="Disordered" evidence="2">
    <location>
        <begin position="388"/>
        <end position="471"/>
    </location>
</feature>
<dbReference type="PANTHER" id="PTHR11188:SF135">
    <property type="entry name" value="ARRESTIN DOMAIN CONTAINING 3-LIKE-RELATED"/>
    <property type="match status" value="1"/>
</dbReference>
<dbReference type="InterPro" id="IPR050357">
    <property type="entry name" value="Arrestin_domain-protein"/>
</dbReference>
<comment type="similarity">
    <text evidence="1">Belongs to the arrestin family.</text>
</comment>
<dbReference type="Pfam" id="PF00339">
    <property type="entry name" value="Arrestin_N"/>
    <property type="match status" value="1"/>
</dbReference>
<evidence type="ECO:0000256" key="2">
    <source>
        <dbReference type="SAM" id="MobiDB-lite"/>
    </source>
</evidence>
<evidence type="ECO:0000259" key="3">
    <source>
        <dbReference type="SMART" id="SM01017"/>
    </source>
</evidence>
<feature type="domain" description="Arrestin C-terminal-like" evidence="3">
    <location>
        <begin position="169"/>
        <end position="294"/>
    </location>
</feature>
<dbReference type="AlphaFoldDB" id="A0A1A7WUM3"/>
<dbReference type="InterPro" id="IPR011021">
    <property type="entry name" value="Arrestin-like_N"/>
</dbReference>
<name>A0A1A7WUM3_9TELE</name>
<dbReference type="GO" id="GO:0005737">
    <property type="term" value="C:cytoplasm"/>
    <property type="evidence" value="ECO:0007669"/>
    <property type="project" value="TreeGrafter"/>
</dbReference>
<dbReference type="InterPro" id="IPR014752">
    <property type="entry name" value="Arrestin-like_C"/>
</dbReference>
<protein>
    <recommendedName>
        <fullName evidence="3">Arrestin C-terminal-like domain-containing protein</fullName>
    </recommendedName>
</protein>
<evidence type="ECO:0000256" key="1">
    <source>
        <dbReference type="ARBA" id="ARBA00005298"/>
    </source>
</evidence>
<dbReference type="GO" id="GO:0007399">
    <property type="term" value="P:nervous system development"/>
    <property type="evidence" value="ECO:0007669"/>
    <property type="project" value="UniProtKB-ARBA"/>
</dbReference>
<feature type="compositionally biased region" description="Polar residues" evidence="2">
    <location>
        <begin position="444"/>
        <end position="465"/>
    </location>
</feature>
<dbReference type="SUPFAM" id="SSF81296">
    <property type="entry name" value="E set domains"/>
    <property type="match status" value="2"/>
</dbReference>